<dbReference type="SUPFAM" id="SSF51735">
    <property type="entry name" value="NAD(P)-binding Rossmann-fold domains"/>
    <property type="match status" value="1"/>
</dbReference>
<dbReference type="KEGG" id="abas:ACPOL_2886"/>
<protein>
    <submittedName>
        <fullName evidence="1">3-oxoacyl-[acyl-carrier protein] reductase</fullName>
    </submittedName>
</protein>
<dbReference type="Pfam" id="PF13561">
    <property type="entry name" value="adh_short_C2"/>
    <property type="match status" value="1"/>
</dbReference>
<evidence type="ECO:0000313" key="1">
    <source>
        <dbReference type="EMBL" id="AXC12190.1"/>
    </source>
</evidence>
<evidence type="ECO:0000313" key="2">
    <source>
        <dbReference type="Proteomes" id="UP000253606"/>
    </source>
</evidence>
<reference evidence="1 2" key="1">
    <citation type="journal article" date="2018" name="Front. Microbiol.">
        <title>Hydrolytic Capabilities as a Key to Environmental Success: Chitinolytic and Cellulolytic Acidobacteria From Acidic Sub-arctic Soils and Boreal Peatlands.</title>
        <authorList>
            <person name="Belova S.E."/>
            <person name="Ravin N.V."/>
            <person name="Pankratov T.A."/>
            <person name="Rakitin A.L."/>
            <person name="Ivanova A.A."/>
            <person name="Beletsky A.V."/>
            <person name="Mardanov A.V."/>
            <person name="Sinninghe Damste J.S."/>
            <person name="Dedysh S.N."/>
        </authorList>
    </citation>
    <scope>NUCLEOTIDE SEQUENCE [LARGE SCALE GENOMIC DNA]</scope>
    <source>
        <strain evidence="1 2">SBC82</strain>
    </source>
</reference>
<dbReference type="EMBL" id="CP030840">
    <property type="protein sequence ID" value="AXC12190.1"/>
    <property type="molecule type" value="Genomic_DNA"/>
</dbReference>
<dbReference type="RefSeq" id="WP_201759205.1">
    <property type="nucleotide sequence ID" value="NZ_CP030840.1"/>
</dbReference>
<organism evidence="1 2">
    <name type="scientific">Acidisarcina polymorpha</name>
    <dbReference type="NCBI Taxonomy" id="2211140"/>
    <lineage>
        <taxon>Bacteria</taxon>
        <taxon>Pseudomonadati</taxon>
        <taxon>Acidobacteriota</taxon>
        <taxon>Terriglobia</taxon>
        <taxon>Terriglobales</taxon>
        <taxon>Acidobacteriaceae</taxon>
        <taxon>Acidisarcina</taxon>
    </lineage>
</organism>
<dbReference type="InterPro" id="IPR036291">
    <property type="entry name" value="NAD(P)-bd_dom_sf"/>
</dbReference>
<dbReference type="InterPro" id="IPR002347">
    <property type="entry name" value="SDR_fam"/>
</dbReference>
<sequence>MKGLGKSRFGDEARFTEFTERFPLKRAASPKEIGDAMAFLASDRSAYTSGVIYTIDGGLCARGF</sequence>
<proteinExistence type="predicted"/>
<dbReference type="Gene3D" id="3.40.50.720">
    <property type="entry name" value="NAD(P)-binding Rossmann-like Domain"/>
    <property type="match status" value="1"/>
</dbReference>
<keyword evidence="2" id="KW-1185">Reference proteome</keyword>
<dbReference type="Proteomes" id="UP000253606">
    <property type="component" value="Chromosome"/>
</dbReference>
<dbReference type="AlphaFoldDB" id="A0A2Z5FZP0"/>
<name>A0A2Z5FZP0_9BACT</name>
<gene>
    <name evidence="1" type="ORF">ACPOL_2886</name>
</gene>
<accession>A0A2Z5FZP0</accession>